<comment type="caution">
    <text evidence="13">The sequence shown here is derived from an EMBL/GenBank/DDBJ whole genome shotgun (WGS) entry which is preliminary data.</text>
</comment>
<name>A0A8K0P4L2_LADFU</name>
<evidence type="ECO:0000256" key="7">
    <source>
        <dbReference type="ARBA" id="ARBA00023136"/>
    </source>
</evidence>
<sequence length="588" mass="62115">MPVLISPYPCFIGSGATPFYIHSSYFVNILNICGISFCRFVINLLATNLLACCILLPLVFADNIRDHGESSPALCAISEGVAAAICAASVLAVLLVAVDQFLAVVDPLHYHMRINAPRSAAMIATAWISSAFLGLLGSGAPMLFAGAEPGSSLWHSCGAGVHSSHSSGELTDNKDASETVSAAISAYRAAFAGAYAILVFAIPVIALCCIYLRIYAAAHRNSQRTRRTGSGPLCPIPQSNYDAESSAPSAPAAQPLLPPMHTTTISITPPTPTGAANTPPTLPPSPGSPPSSVPSLPSPVSETVKVTPPTPSPPNPSRTPSRAASVRSTSSQFVNSLKYKISNASLFRYREEARAARVSALVVVMALVCWFPYTAALVLHAGIFPSAKSDPDVSSPHYMDAVSLALLSAGSLVSPCLFAYRNRRLQREVRRLLGFRKGARQRRGGTLQRSNTTHHNGTFLNGSPNDANRFNNNIGNTALELLSGLTEGKVTSPVTAMESQIGVDTSEMKRRKDGCLPLPTVPPHTGGGHSTGKKFLVTVYGRSRWSRGTSEKATCEFVPETALNVDTCRSSFSSGTTQGTSSTDNVDE</sequence>
<dbReference type="InterPro" id="IPR017452">
    <property type="entry name" value="GPCR_Rhodpsn_7TM"/>
</dbReference>
<reference evidence="13" key="2">
    <citation type="submission" date="2017-10" db="EMBL/GenBank/DDBJ databases">
        <title>Ladona fulva Genome sequencing and assembly.</title>
        <authorList>
            <person name="Murali S."/>
            <person name="Richards S."/>
            <person name="Bandaranaike D."/>
            <person name="Bellair M."/>
            <person name="Blankenburg K."/>
            <person name="Chao H."/>
            <person name="Dinh H."/>
            <person name="Doddapaneni H."/>
            <person name="Dugan-Rocha S."/>
            <person name="Elkadiri S."/>
            <person name="Gnanaolivu R."/>
            <person name="Hernandez B."/>
            <person name="Skinner E."/>
            <person name="Javaid M."/>
            <person name="Lee S."/>
            <person name="Li M."/>
            <person name="Ming W."/>
            <person name="Munidasa M."/>
            <person name="Muniz J."/>
            <person name="Nguyen L."/>
            <person name="Hughes D."/>
            <person name="Osuji N."/>
            <person name="Pu L.-L."/>
            <person name="Puazo M."/>
            <person name="Qu C."/>
            <person name="Quiroz J."/>
            <person name="Raj R."/>
            <person name="Weissenberger G."/>
            <person name="Xin Y."/>
            <person name="Zou X."/>
            <person name="Han Y."/>
            <person name="Worley K."/>
            <person name="Muzny D."/>
            <person name="Gibbs R."/>
        </authorList>
    </citation>
    <scope>NUCLEOTIDE SEQUENCE</scope>
    <source>
        <strain evidence="13">Sampled in the wild</strain>
    </source>
</reference>
<evidence type="ECO:0000313" key="13">
    <source>
        <dbReference type="EMBL" id="KAG8233526.1"/>
    </source>
</evidence>
<accession>A0A8K0P4L2</accession>
<feature type="transmembrane region" description="Helical" evidence="11">
    <location>
        <begin position="6"/>
        <end position="28"/>
    </location>
</feature>
<dbReference type="SUPFAM" id="SSF81321">
    <property type="entry name" value="Family A G protein-coupled receptor-like"/>
    <property type="match status" value="1"/>
</dbReference>
<evidence type="ECO:0000256" key="11">
    <source>
        <dbReference type="SAM" id="Phobius"/>
    </source>
</evidence>
<feature type="compositionally biased region" description="Pro residues" evidence="10">
    <location>
        <begin position="308"/>
        <end position="317"/>
    </location>
</feature>
<feature type="compositionally biased region" description="Low complexity" evidence="10">
    <location>
        <begin position="570"/>
        <end position="588"/>
    </location>
</feature>
<feature type="transmembrane region" description="Helical" evidence="11">
    <location>
        <begin position="358"/>
        <end position="381"/>
    </location>
</feature>
<keyword evidence="7 11" id="KW-0472">Membrane</keyword>
<keyword evidence="8" id="KW-0675">Receptor</keyword>
<keyword evidence="3" id="KW-1003">Cell membrane</keyword>
<dbReference type="OrthoDB" id="5980076at2759"/>
<protein>
    <recommendedName>
        <fullName evidence="12">G-protein coupled receptors family 1 profile domain-containing protein</fullName>
    </recommendedName>
</protein>
<evidence type="ECO:0000256" key="10">
    <source>
        <dbReference type="SAM" id="MobiDB-lite"/>
    </source>
</evidence>
<dbReference type="Gene3D" id="1.20.1070.10">
    <property type="entry name" value="Rhodopsin 7-helix transmembrane proteins"/>
    <property type="match status" value="1"/>
</dbReference>
<gene>
    <name evidence="13" type="ORF">J437_LFUL013650</name>
</gene>
<feature type="transmembrane region" description="Helical" evidence="11">
    <location>
        <begin position="119"/>
        <end position="144"/>
    </location>
</feature>
<keyword evidence="5 11" id="KW-1133">Transmembrane helix</keyword>
<dbReference type="PROSITE" id="PS50262">
    <property type="entry name" value="G_PROTEIN_RECEP_F1_2"/>
    <property type="match status" value="1"/>
</dbReference>
<feature type="compositionally biased region" description="Low complexity" evidence="10">
    <location>
        <begin position="293"/>
        <end position="307"/>
    </location>
</feature>
<keyword evidence="14" id="KW-1185">Reference proteome</keyword>
<evidence type="ECO:0000256" key="6">
    <source>
        <dbReference type="ARBA" id="ARBA00023040"/>
    </source>
</evidence>
<feature type="domain" description="G-protein coupled receptors family 1 profile" evidence="12">
    <location>
        <begin position="40"/>
        <end position="418"/>
    </location>
</feature>
<dbReference type="PANTHER" id="PTHR22752">
    <property type="entry name" value="G PROTEIN-COUPLED RECEPTOR"/>
    <property type="match status" value="1"/>
</dbReference>
<feature type="region of interest" description="Disordered" evidence="10">
    <location>
        <begin position="440"/>
        <end position="466"/>
    </location>
</feature>
<feature type="transmembrane region" description="Helical" evidence="11">
    <location>
        <begin position="401"/>
        <end position="420"/>
    </location>
</feature>
<dbReference type="CDD" id="cd00637">
    <property type="entry name" value="7tm_classA_rhodopsin-like"/>
    <property type="match status" value="1"/>
</dbReference>
<proteinExistence type="inferred from homology"/>
<dbReference type="Pfam" id="PF00001">
    <property type="entry name" value="7tm_1"/>
    <property type="match status" value="1"/>
</dbReference>
<evidence type="ECO:0000256" key="9">
    <source>
        <dbReference type="ARBA" id="ARBA00023224"/>
    </source>
</evidence>
<evidence type="ECO:0000313" key="14">
    <source>
        <dbReference type="Proteomes" id="UP000792457"/>
    </source>
</evidence>
<dbReference type="Proteomes" id="UP000792457">
    <property type="component" value="Unassembled WGS sequence"/>
</dbReference>
<evidence type="ECO:0000256" key="8">
    <source>
        <dbReference type="ARBA" id="ARBA00023170"/>
    </source>
</evidence>
<dbReference type="PRINTS" id="PR00237">
    <property type="entry name" value="GPCRRHODOPSN"/>
</dbReference>
<reference evidence="13" key="1">
    <citation type="submission" date="2013-04" db="EMBL/GenBank/DDBJ databases">
        <authorList>
            <person name="Qu J."/>
            <person name="Murali S.C."/>
            <person name="Bandaranaike D."/>
            <person name="Bellair M."/>
            <person name="Blankenburg K."/>
            <person name="Chao H."/>
            <person name="Dinh H."/>
            <person name="Doddapaneni H."/>
            <person name="Downs B."/>
            <person name="Dugan-Rocha S."/>
            <person name="Elkadiri S."/>
            <person name="Gnanaolivu R.D."/>
            <person name="Hernandez B."/>
            <person name="Javaid M."/>
            <person name="Jayaseelan J.C."/>
            <person name="Lee S."/>
            <person name="Li M."/>
            <person name="Ming W."/>
            <person name="Munidasa M."/>
            <person name="Muniz J."/>
            <person name="Nguyen L."/>
            <person name="Ongeri F."/>
            <person name="Osuji N."/>
            <person name="Pu L.-L."/>
            <person name="Puazo M."/>
            <person name="Qu C."/>
            <person name="Quiroz J."/>
            <person name="Raj R."/>
            <person name="Weissenberger G."/>
            <person name="Xin Y."/>
            <person name="Zou X."/>
            <person name="Han Y."/>
            <person name="Richards S."/>
            <person name="Worley K."/>
            <person name="Muzny D."/>
            <person name="Gibbs R."/>
        </authorList>
    </citation>
    <scope>NUCLEOTIDE SEQUENCE</scope>
    <source>
        <strain evidence="13">Sampled in the wild</strain>
    </source>
</reference>
<feature type="transmembrane region" description="Helical" evidence="11">
    <location>
        <begin position="80"/>
        <end position="98"/>
    </location>
</feature>
<dbReference type="AlphaFoldDB" id="A0A8K0P4L2"/>
<dbReference type="GO" id="GO:0004930">
    <property type="term" value="F:G protein-coupled receptor activity"/>
    <property type="evidence" value="ECO:0007669"/>
    <property type="project" value="UniProtKB-KW"/>
</dbReference>
<keyword evidence="4 11" id="KW-0812">Transmembrane</keyword>
<feature type="transmembrane region" description="Helical" evidence="11">
    <location>
        <begin position="194"/>
        <end position="216"/>
    </location>
</feature>
<evidence type="ECO:0000256" key="3">
    <source>
        <dbReference type="ARBA" id="ARBA00022475"/>
    </source>
</evidence>
<comment type="similarity">
    <text evidence="2">Belongs to the G-protein coupled receptor 1 family.</text>
</comment>
<keyword evidence="6" id="KW-0297">G-protein coupled receptor</keyword>
<comment type="subcellular location">
    <subcellularLocation>
        <location evidence="1">Cell membrane</location>
        <topology evidence="1">Multi-pass membrane protein</topology>
    </subcellularLocation>
</comment>
<feature type="compositionally biased region" description="Low complexity" evidence="10">
    <location>
        <begin position="243"/>
        <end position="279"/>
    </location>
</feature>
<dbReference type="GO" id="GO:0005886">
    <property type="term" value="C:plasma membrane"/>
    <property type="evidence" value="ECO:0007669"/>
    <property type="project" value="UniProtKB-SubCell"/>
</dbReference>
<dbReference type="EMBL" id="KZ308724">
    <property type="protein sequence ID" value="KAG8233526.1"/>
    <property type="molecule type" value="Genomic_DNA"/>
</dbReference>
<feature type="compositionally biased region" description="Polar residues" evidence="10">
    <location>
        <begin position="447"/>
        <end position="466"/>
    </location>
</feature>
<organism evidence="13 14">
    <name type="scientific">Ladona fulva</name>
    <name type="common">Scarce chaser dragonfly</name>
    <name type="synonym">Libellula fulva</name>
    <dbReference type="NCBI Taxonomy" id="123851"/>
    <lineage>
        <taxon>Eukaryota</taxon>
        <taxon>Metazoa</taxon>
        <taxon>Ecdysozoa</taxon>
        <taxon>Arthropoda</taxon>
        <taxon>Hexapoda</taxon>
        <taxon>Insecta</taxon>
        <taxon>Pterygota</taxon>
        <taxon>Palaeoptera</taxon>
        <taxon>Odonata</taxon>
        <taxon>Epiprocta</taxon>
        <taxon>Anisoptera</taxon>
        <taxon>Libelluloidea</taxon>
        <taxon>Libellulidae</taxon>
        <taxon>Ladona</taxon>
    </lineage>
</organism>
<evidence type="ECO:0000256" key="5">
    <source>
        <dbReference type="ARBA" id="ARBA00022989"/>
    </source>
</evidence>
<dbReference type="PANTHER" id="PTHR22752:SF1">
    <property type="entry name" value="G-PROTEIN COUPLED RECEPTOR 176"/>
    <property type="match status" value="1"/>
</dbReference>
<keyword evidence="9" id="KW-0807">Transducer</keyword>
<evidence type="ECO:0000256" key="2">
    <source>
        <dbReference type="ARBA" id="ARBA00010663"/>
    </source>
</evidence>
<feature type="region of interest" description="Disordered" evidence="10">
    <location>
        <begin position="568"/>
        <end position="588"/>
    </location>
</feature>
<feature type="region of interest" description="Disordered" evidence="10">
    <location>
        <begin position="221"/>
        <end position="328"/>
    </location>
</feature>
<evidence type="ECO:0000256" key="1">
    <source>
        <dbReference type="ARBA" id="ARBA00004651"/>
    </source>
</evidence>
<feature type="transmembrane region" description="Helical" evidence="11">
    <location>
        <begin position="40"/>
        <end position="60"/>
    </location>
</feature>
<evidence type="ECO:0000256" key="4">
    <source>
        <dbReference type="ARBA" id="ARBA00022692"/>
    </source>
</evidence>
<dbReference type="InterPro" id="IPR000276">
    <property type="entry name" value="GPCR_Rhodpsn"/>
</dbReference>
<feature type="compositionally biased region" description="Pro residues" evidence="10">
    <location>
        <begin position="280"/>
        <end position="292"/>
    </location>
</feature>
<evidence type="ECO:0000259" key="12">
    <source>
        <dbReference type="PROSITE" id="PS50262"/>
    </source>
</evidence>